<dbReference type="Gene3D" id="3.30.470.20">
    <property type="entry name" value="ATP-grasp fold, B domain"/>
    <property type="match status" value="1"/>
</dbReference>
<dbReference type="Gene3D" id="3.40.50.20">
    <property type="match status" value="1"/>
</dbReference>
<dbReference type="HAMAP" id="MF_01928">
    <property type="entry name" value="PurK"/>
    <property type="match status" value="1"/>
</dbReference>
<feature type="binding site" evidence="4">
    <location>
        <position position="104"/>
    </location>
    <ligand>
        <name>ATP</name>
        <dbReference type="ChEBI" id="CHEBI:30616"/>
    </ligand>
</feature>
<dbReference type="GO" id="GO:0005524">
    <property type="term" value="F:ATP binding"/>
    <property type="evidence" value="ECO:0007669"/>
    <property type="project" value="UniProtKB-UniRule"/>
</dbReference>
<dbReference type="InterPro" id="IPR011054">
    <property type="entry name" value="Rudment_hybrid_motif"/>
</dbReference>
<dbReference type="NCBIfam" id="NF004675">
    <property type="entry name" value="PRK06019.1-1"/>
    <property type="match status" value="1"/>
</dbReference>
<dbReference type="NCBIfam" id="NF004679">
    <property type="entry name" value="PRK06019.1-5"/>
    <property type="match status" value="1"/>
</dbReference>
<keyword evidence="2 4" id="KW-0658">Purine biosynthesis</keyword>
<comment type="catalytic activity">
    <reaction evidence="4 5">
        <text>5-amino-1-(5-phospho-beta-D-ribosyl)imidazole + hydrogencarbonate + ATP = 5-carboxyamino-1-(5-phospho-D-ribosyl)imidazole + ADP + phosphate + 2 H(+)</text>
        <dbReference type="Rhea" id="RHEA:19317"/>
        <dbReference type="ChEBI" id="CHEBI:15378"/>
        <dbReference type="ChEBI" id="CHEBI:17544"/>
        <dbReference type="ChEBI" id="CHEBI:30616"/>
        <dbReference type="ChEBI" id="CHEBI:43474"/>
        <dbReference type="ChEBI" id="CHEBI:58730"/>
        <dbReference type="ChEBI" id="CHEBI:137981"/>
        <dbReference type="ChEBI" id="CHEBI:456216"/>
        <dbReference type="EC" id="6.3.4.18"/>
    </reaction>
</comment>
<dbReference type="GO" id="GO:0046872">
    <property type="term" value="F:metal ion binding"/>
    <property type="evidence" value="ECO:0007669"/>
    <property type="project" value="InterPro"/>
</dbReference>
<protein>
    <recommendedName>
        <fullName evidence="4 5">N5-carboxyaminoimidazole ribonucleotide synthase</fullName>
        <shortName evidence="4 5">N5-CAIR synthase</shortName>
        <ecNumber evidence="4 5">6.3.4.18</ecNumber>
    </recommendedName>
    <alternativeName>
        <fullName evidence="4 5">5-(carboxyamino)imidazole ribonucleotide synthetase</fullName>
    </alternativeName>
</protein>
<dbReference type="RefSeq" id="WP_109877049.1">
    <property type="nucleotide sequence ID" value="NZ_AP026695.1"/>
</dbReference>
<dbReference type="PROSITE" id="PS50975">
    <property type="entry name" value="ATP_GRASP"/>
    <property type="match status" value="1"/>
</dbReference>
<dbReference type="InterPro" id="IPR005875">
    <property type="entry name" value="PurK"/>
</dbReference>
<comment type="subunit">
    <text evidence="4">Homodimer.</text>
</comment>
<dbReference type="GO" id="GO:0004638">
    <property type="term" value="F:phosphoribosylaminoimidazole carboxylase activity"/>
    <property type="evidence" value="ECO:0007669"/>
    <property type="project" value="InterPro"/>
</dbReference>
<dbReference type="GO" id="GO:0006189">
    <property type="term" value="P:'de novo' IMP biosynthetic process"/>
    <property type="evidence" value="ECO:0007669"/>
    <property type="project" value="UniProtKB-UniRule"/>
</dbReference>
<evidence type="ECO:0000256" key="5">
    <source>
        <dbReference type="RuleBase" id="RU361200"/>
    </source>
</evidence>
<evidence type="ECO:0000256" key="3">
    <source>
        <dbReference type="ARBA" id="ARBA00022840"/>
    </source>
</evidence>
<organism evidence="7 8">
    <name type="scientific">Nitrosopumilus zosterae</name>
    <dbReference type="NCBI Taxonomy" id="718286"/>
    <lineage>
        <taxon>Archaea</taxon>
        <taxon>Nitrososphaerota</taxon>
        <taxon>Nitrososphaeria</taxon>
        <taxon>Nitrosopumilales</taxon>
        <taxon>Nitrosopumilaceae</taxon>
        <taxon>Nitrosopumilus</taxon>
    </lineage>
</organism>
<dbReference type="UniPathway" id="UPA00074">
    <property type="reaction ID" value="UER00942"/>
</dbReference>
<evidence type="ECO:0000256" key="1">
    <source>
        <dbReference type="ARBA" id="ARBA00022741"/>
    </source>
</evidence>
<sequence length="381" mass="42940">MTKVLGIIGGGQLGMMITEAAKKMPQHISKIIVLDPTKNCPASQVGAEQIIADFKDKNAIVDLANKSDIITYEIESGDSTILKNVEKNTKINPSPETLRIIQDKFLQKSFLKENNIPVPEFIKIENIEELKTGLRNFGYPALLKARRDAYDGRGNYKIDSEKDIQKALDYFKGQNLLLEKFVKFKMEVSVIASRNTKGQIKTYPLVENIHEQNILRETIAPARVSHEITKKAEVIAEKTMQVLKGAGIFGIEMFVTQEDDIVINEIAPRVHNSGHHTLQSTKTSQFEQHLRAILGLELGDTELLHPTIMYNILGDVSFEGKYAPINISEENVFLKMYGKEISKPLRKLGHFNLVAKEGETMEELLKKIEKIKEKVVVKQVS</sequence>
<dbReference type="PANTHER" id="PTHR11609">
    <property type="entry name" value="PURINE BIOSYNTHESIS PROTEIN 6/7, PUR6/7"/>
    <property type="match status" value="1"/>
</dbReference>
<keyword evidence="3 4" id="KW-0067">ATP-binding</keyword>
<keyword evidence="4 5" id="KW-0436">Ligase</keyword>
<keyword evidence="8" id="KW-1185">Reference proteome</keyword>
<dbReference type="Pfam" id="PF22660">
    <property type="entry name" value="RS_preATP-grasp-like"/>
    <property type="match status" value="1"/>
</dbReference>
<comment type="caution">
    <text evidence="7">The sequence shown here is derived from an EMBL/GenBank/DDBJ whole genome shotgun (WGS) entry which is preliminary data.</text>
</comment>
<feature type="binding site" evidence="4">
    <location>
        <position position="210"/>
    </location>
    <ligand>
        <name>ATP</name>
        <dbReference type="ChEBI" id="CHEBI:30616"/>
    </ligand>
</feature>
<feature type="binding site" evidence="4">
    <location>
        <begin position="179"/>
        <end position="182"/>
    </location>
    <ligand>
        <name>ATP</name>
        <dbReference type="ChEBI" id="CHEBI:30616"/>
    </ligand>
</feature>
<name>A0A2S2KRY6_9ARCH</name>
<dbReference type="InterPro" id="IPR003135">
    <property type="entry name" value="ATP-grasp_carboxylate-amine"/>
</dbReference>
<dbReference type="SUPFAM" id="SSF51246">
    <property type="entry name" value="Rudiment single hybrid motif"/>
    <property type="match status" value="1"/>
</dbReference>
<dbReference type="OrthoDB" id="9299at2157"/>
<keyword evidence="1 4" id="KW-0547">Nucleotide-binding</keyword>
<dbReference type="InterPro" id="IPR016185">
    <property type="entry name" value="PreATP-grasp_dom_sf"/>
</dbReference>
<dbReference type="PANTHER" id="PTHR11609:SF5">
    <property type="entry name" value="PHOSPHORIBOSYLAMINOIMIDAZOLE CARBOXYLASE"/>
    <property type="match status" value="1"/>
</dbReference>
<dbReference type="EMBL" id="BGKI01000007">
    <property type="protein sequence ID" value="GBH34409.1"/>
    <property type="molecule type" value="Genomic_DNA"/>
</dbReference>
<dbReference type="NCBIfam" id="TIGR01161">
    <property type="entry name" value="purK"/>
    <property type="match status" value="1"/>
</dbReference>
<dbReference type="Pfam" id="PF17769">
    <property type="entry name" value="PurK_C"/>
    <property type="match status" value="1"/>
</dbReference>
<dbReference type="SUPFAM" id="SSF56059">
    <property type="entry name" value="Glutathione synthetase ATP-binding domain-like"/>
    <property type="match status" value="1"/>
</dbReference>
<dbReference type="AlphaFoldDB" id="A0A2S2KRY6"/>
<comment type="function">
    <text evidence="4">Catalyzes the ATP-dependent conversion of 5-aminoimidazole ribonucleotide (AIR) and HCO(3)(-) to N5-carboxyaminoimidazole ribonucleotide (N5-CAIR).</text>
</comment>
<feature type="binding site" evidence="4">
    <location>
        <begin position="264"/>
        <end position="265"/>
    </location>
    <ligand>
        <name>ATP</name>
        <dbReference type="ChEBI" id="CHEBI:30616"/>
    </ligand>
</feature>
<feature type="binding site" evidence="4">
    <location>
        <position position="187"/>
    </location>
    <ligand>
        <name>ATP</name>
        <dbReference type="ChEBI" id="CHEBI:30616"/>
    </ligand>
</feature>
<evidence type="ECO:0000313" key="8">
    <source>
        <dbReference type="Proteomes" id="UP000245829"/>
    </source>
</evidence>
<dbReference type="EC" id="6.3.4.18" evidence="4 5"/>
<comment type="function">
    <text evidence="5">Catalyzes the ATP-dependent conversion of 5-aminoimidazole ribonucleotide (AIR) and HCO(3)- to N5-carboxyaminoimidazole ribonucleotide (N5-CAIR).</text>
</comment>
<feature type="binding site" evidence="4">
    <location>
        <position position="144"/>
    </location>
    <ligand>
        <name>ATP</name>
        <dbReference type="ChEBI" id="CHEBI:30616"/>
    </ligand>
</feature>
<dbReference type="InterPro" id="IPR054350">
    <property type="entry name" value="PurT/PurK_preATP-grasp"/>
</dbReference>
<evidence type="ECO:0000256" key="2">
    <source>
        <dbReference type="ARBA" id="ARBA00022755"/>
    </source>
</evidence>
<dbReference type="InterPro" id="IPR013815">
    <property type="entry name" value="ATP_grasp_subdomain_1"/>
</dbReference>
<evidence type="ECO:0000259" key="6">
    <source>
        <dbReference type="PROSITE" id="PS50975"/>
    </source>
</evidence>
<dbReference type="InterPro" id="IPR011761">
    <property type="entry name" value="ATP-grasp"/>
</dbReference>
<gene>
    <name evidence="4 5 7" type="primary">purK</name>
    <name evidence="7" type="ORF">NZNM25_12000</name>
</gene>
<proteinExistence type="inferred from homology"/>
<feature type="domain" description="ATP-grasp" evidence="6">
    <location>
        <begin position="108"/>
        <end position="294"/>
    </location>
</feature>
<dbReference type="Proteomes" id="UP000245829">
    <property type="component" value="Unassembled WGS sequence"/>
</dbReference>
<evidence type="ECO:0000313" key="7">
    <source>
        <dbReference type="EMBL" id="GBH34409.1"/>
    </source>
</evidence>
<comment type="similarity">
    <text evidence="4 5">Belongs to the PurK/PurT family.</text>
</comment>
<evidence type="ECO:0000256" key="4">
    <source>
        <dbReference type="HAMAP-Rule" id="MF_01928"/>
    </source>
</evidence>
<comment type="pathway">
    <text evidence="4 5">Purine metabolism; IMP biosynthesis via de novo pathway; 5-amino-1-(5-phospho-D-ribosyl)imidazole-4-carboxylate from 5-amino-1-(5-phospho-D-ribosyl)imidazole (N5-CAIR route): step 1/2.</text>
</comment>
<dbReference type="SUPFAM" id="SSF52440">
    <property type="entry name" value="PreATP-grasp domain"/>
    <property type="match status" value="1"/>
</dbReference>
<accession>A0A2S2KRY6</accession>
<dbReference type="Pfam" id="PF02222">
    <property type="entry name" value="ATP-grasp"/>
    <property type="match status" value="1"/>
</dbReference>
<comment type="caution">
    <text evidence="4">Lacks conserved residue(s) required for the propagation of feature annotation.</text>
</comment>
<dbReference type="GO" id="GO:0034028">
    <property type="term" value="F:5-(carboxyamino)imidazole ribonucleotide synthase activity"/>
    <property type="evidence" value="ECO:0007669"/>
    <property type="project" value="UniProtKB-UniRule"/>
</dbReference>
<reference evidence="7 8" key="1">
    <citation type="submission" date="2018-05" db="EMBL/GenBank/DDBJ databases">
        <title>genome sequencing of Nitrosopumilus sp. NM25.</title>
        <authorList>
            <person name="Mori K."/>
            <person name="Nakagawa T."/>
        </authorList>
    </citation>
    <scope>NUCLEOTIDE SEQUENCE [LARGE SCALE GENOMIC DNA]</scope>
    <source>
        <strain evidence="7 8">NM25</strain>
    </source>
</reference>
<dbReference type="GeneID" id="76209306"/>
<dbReference type="InterPro" id="IPR040686">
    <property type="entry name" value="PurK_C"/>
</dbReference>
<dbReference type="Gene3D" id="3.30.1490.20">
    <property type="entry name" value="ATP-grasp fold, A domain"/>
    <property type="match status" value="1"/>
</dbReference>